<sequence>RGTIYVISRKLSCATNSSYFKNICLTHERIEKYVTNELVTLRYRLNAKFLETHSISFIKLHIKEITDTKEFQSLPQKDLNKIMVLIEKKQELRISNEYEQPNEQSDINSDAFDNWLRRDSKWRQSPEGGEDVSSTSTRKDRLELSDKSLDVSVTSSNVHLELLNDTSMRQVSSNASSPVMKEKKKHEEKKEKRKKKKSKDKDKDKEKTEKTEKKKKRSSHRTKEDRERDELE</sequence>
<feature type="non-terminal residue" evidence="2">
    <location>
        <position position="232"/>
    </location>
</feature>
<feature type="compositionally biased region" description="Basic residues" evidence="1">
    <location>
        <begin position="182"/>
        <end position="198"/>
    </location>
</feature>
<feature type="compositionally biased region" description="Polar residues" evidence="1">
    <location>
        <begin position="164"/>
        <end position="177"/>
    </location>
</feature>
<proteinExistence type="predicted"/>
<dbReference type="AlphaFoldDB" id="A0A4S2KBV7"/>
<comment type="caution">
    <text evidence="2">The sequence shown here is derived from an EMBL/GenBank/DDBJ whole genome shotgun (WGS) entry which is preliminary data.</text>
</comment>
<reference evidence="2 3" key="1">
    <citation type="journal article" date="2019" name="Philos. Trans. R. Soc. Lond., B, Biol. Sci.">
        <title>Ant behaviour and brain gene expression of defending hosts depend on the ecological success of the intruding social parasite.</title>
        <authorList>
            <person name="Kaur R."/>
            <person name="Stoldt M."/>
            <person name="Jongepier E."/>
            <person name="Feldmeyer B."/>
            <person name="Menzel F."/>
            <person name="Bornberg-Bauer E."/>
            <person name="Foitzik S."/>
        </authorList>
    </citation>
    <scope>NUCLEOTIDE SEQUENCE [LARGE SCALE GENOMIC DNA]</scope>
    <source>
        <tissue evidence="2">Whole body</tissue>
    </source>
</reference>
<organism evidence="2 3">
    <name type="scientific">Temnothorax longispinosus</name>
    <dbReference type="NCBI Taxonomy" id="300112"/>
    <lineage>
        <taxon>Eukaryota</taxon>
        <taxon>Metazoa</taxon>
        <taxon>Ecdysozoa</taxon>
        <taxon>Arthropoda</taxon>
        <taxon>Hexapoda</taxon>
        <taxon>Insecta</taxon>
        <taxon>Pterygota</taxon>
        <taxon>Neoptera</taxon>
        <taxon>Endopterygota</taxon>
        <taxon>Hymenoptera</taxon>
        <taxon>Apocrita</taxon>
        <taxon>Aculeata</taxon>
        <taxon>Formicoidea</taxon>
        <taxon>Formicidae</taxon>
        <taxon>Myrmicinae</taxon>
        <taxon>Temnothorax</taxon>
    </lineage>
</organism>
<feature type="region of interest" description="Disordered" evidence="1">
    <location>
        <begin position="164"/>
        <end position="232"/>
    </location>
</feature>
<gene>
    <name evidence="2" type="ORF">DBV15_07350</name>
</gene>
<evidence type="ECO:0000313" key="2">
    <source>
        <dbReference type="EMBL" id="TGZ46540.1"/>
    </source>
</evidence>
<dbReference type="EMBL" id="QBLH01002850">
    <property type="protein sequence ID" value="TGZ46540.1"/>
    <property type="molecule type" value="Genomic_DNA"/>
</dbReference>
<feature type="compositionally biased region" description="Basic and acidic residues" evidence="1">
    <location>
        <begin position="199"/>
        <end position="212"/>
    </location>
</feature>
<name>A0A4S2KBV7_9HYME</name>
<dbReference type="STRING" id="300112.A0A4S2KBV7"/>
<accession>A0A4S2KBV7</accession>
<keyword evidence="3" id="KW-1185">Reference proteome</keyword>
<feature type="region of interest" description="Disordered" evidence="1">
    <location>
        <begin position="120"/>
        <end position="141"/>
    </location>
</feature>
<feature type="non-terminal residue" evidence="2">
    <location>
        <position position="1"/>
    </location>
</feature>
<dbReference type="Proteomes" id="UP000310200">
    <property type="component" value="Unassembled WGS sequence"/>
</dbReference>
<evidence type="ECO:0000313" key="3">
    <source>
        <dbReference type="Proteomes" id="UP000310200"/>
    </source>
</evidence>
<evidence type="ECO:0000256" key="1">
    <source>
        <dbReference type="SAM" id="MobiDB-lite"/>
    </source>
</evidence>
<feature type="compositionally biased region" description="Basic and acidic residues" evidence="1">
    <location>
        <begin position="221"/>
        <end position="232"/>
    </location>
</feature>
<protein>
    <submittedName>
        <fullName evidence="2">Putative GTP-binding protein Parf</fullName>
    </submittedName>
</protein>
<dbReference type="CDD" id="cd14733">
    <property type="entry name" value="BACK"/>
    <property type="match status" value="1"/>
</dbReference>